<evidence type="ECO:0000313" key="6">
    <source>
        <dbReference type="Proteomes" id="UP000701801"/>
    </source>
</evidence>
<protein>
    <recommendedName>
        <fullName evidence="4">Major facilitator superfamily (MFS) profile domain-containing protein</fullName>
    </recommendedName>
</protein>
<dbReference type="InterPro" id="IPR011701">
    <property type="entry name" value="MFS"/>
</dbReference>
<dbReference type="PANTHER" id="PTHR11360:SF234">
    <property type="entry name" value="MFS-TYPE TRANSPORTER DBAD-RELATED"/>
    <property type="match status" value="1"/>
</dbReference>
<dbReference type="OrthoDB" id="6509908at2759"/>
<feature type="transmembrane region" description="Helical" evidence="3">
    <location>
        <begin position="86"/>
        <end position="108"/>
    </location>
</feature>
<comment type="caution">
    <text evidence="5">The sequence shown here is derived from an EMBL/GenBank/DDBJ whole genome shotgun (WGS) entry which is preliminary data.</text>
</comment>
<keyword evidence="6" id="KW-1185">Reference proteome</keyword>
<dbReference type="PROSITE" id="PS50850">
    <property type="entry name" value="MFS"/>
    <property type="match status" value="1"/>
</dbReference>
<feature type="transmembrane region" description="Helical" evidence="3">
    <location>
        <begin position="172"/>
        <end position="192"/>
    </location>
</feature>
<keyword evidence="3" id="KW-1133">Transmembrane helix</keyword>
<feature type="transmembrane region" description="Helical" evidence="3">
    <location>
        <begin position="282"/>
        <end position="301"/>
    </location>
</feature>
<feature type="transmembrane region" description="Helical" evidence="3">
    <location>
        <begin position="140"/>
        <end position="160"/>
    </location>
</feature>
<dbReference type="PANTHER" id="PTHR11360">
    <property type="entry name" value="MONOCARBOXYLATE TRANSPORTER"/>
    <property type="match status" value="1"/>
</dbReference>
<keyword evidence="3" id="KW-0472">Membrane</keyword>
<feature type="transmembrane region" description="Helical" evidence="3">
    <location>
        <begin position="115"/>
        <end position="134"/>
    </location>
</feature>
<feature type="domain" description="Major facilitator superfamily (MFS) profile" evidence="4">
    <location>
        <begin position="45"/>
        <end position="433"/>
    </location>
</feature>
<sequence>MATEDFESFELKDAGESAPFIPSSDSEYVELKKDGSDLQMDVGPLAWTQCAASFCLSMGTWGVGNSYGVFQTYYVKTFPELSPSTISWIGSIQLSVEILLGTIVGPLYDYGYLRSLVFVGCFLSVLGMILTSFSTQYWQLVFSQGVLVGIGNGCLFIPSFTVLPNYFEKKRALAIGIAQSGSALGGVFSPMLFRALEPRIGFRWTVQIFALIMFTIFILPVLGLRMRFRPSEARKLLDLKAWTELPFFLTGLCFFILFLGVDIPAFYIQLYGIRKHILSDHFASYLLPLLNTGSLFGRIIPSYIADQAGVFNITAICILLSGILGFAWIGVGSIYSLFLFAVVFGFFSGAISSLSLNLTVALSPDPGLLGVRLGMLLIPSAMGLLLGNPIAGALDESGKWVRLQLFTGGVLVVAAGLVVIVRVLLYGKSWEKKC</sequence>
<feature type="transmembrane region" description="Helical" evidence="3">
    <location>
        <begin position="337"/>
        <end position="362"/>
    </location>
</feature>
<evidence type="ECO:0000256" key="1">
    <source>
        <dbReference type="ARBA" id="ARBA00004141"/>
    </source>
</evidence>
<keyword evidence="3" id="KW-0812">Transmembrane</keyword>
<evidence type="ECO:0000256" key="3">
    <source>
        <dbReference type="SAM" id="Phobius"/>
    </source>
</evidence>
<feature type="transmembrane region" description="Helical" evidence="3">
    <location>
        <begin position="369"/>
        <end position="391"/>
    </location>
</feature>
<dbReference type="SUPFAM" id="SSF103473">
    <property type="entry name" value="MFS general substrate transporter"/>
    <property type="match status" value="1"/>
</dbReference>
<feature type="transmembrane region" description="Helical" evidence="3">
    <location>
        <begin position="403"/>
        <end position="425"/>
    </location>
</feature>
<comment type="similarity">
    <text evidence="2">Belongs to the major facilitator superfamily. Monocarboxylate porter (TC 2.A.1.13) family.</text>
</comment>
<evidence type="ECO:0000313" key="5">
    <source>
        <dbReference type="EMBL" id="CAG8971640.1"/>
    </source>
</evidence>
<dbReference type="Gene3D" id="1.20.1250.20">
    <property type="entry name" value="MFS general substrate transporter like domains"/>
    <property type="match status" value="1"/>
</dbReference>
<proteinExistence type="inferred from homology"/>
<dbReference type="InterPro" id="IPR036259">
    <property type="entry name" value="MFS_trans_sf"/>
</dbReference>
<dbReference type="InterPro" id="IPR050327">
    <property type="entry name" value="Proton-linked_MCT"/>
</dbReference>
<evidence type="ECO:0000256" key="2">
    <source>
        <dbReference type="ARBA" id="ARBA00006727"/>
    </source>
</evidence>
<feature type="transmembrane region" description="Helical" evidence="3">
    <location>
        <begin position="204"/>
        <end position="224"/>
    </location>
</feature>
<gene>
    <name evidence="5" type="ORF">HYALB_00003108</name>
</gene>
<reference evidence="5" key="1">
    <citation type="submission" date="2021-07" db="EMBL/GenBank/DDBJ databases">
        <authorList>
            <person name="Durling M."/>
        </authorList>
    </citation>
    <scope>NUCLEOTIDE SEQUENCE</scope>
</reference>
<feature type="transmembrane region" description="Helical" evidence="3">
    <location>
        <begin position="308"/>
        <end position="331"/>
    </location>
</feature>
<dbReference type="Pfam" id="PF07690">
    <property type="entry name" value="MFS_1"/>
    <property type="match status" value="1"/>
</dbReference>
<dbReference type="EMBL" id="CAJVRM010000026">
    <property type="protein sequence ID" value="CAG8971640.1"/>
    <property type="molecule type" value="Genomic_DNA"/>
</dbReference>
<dbReference type="GO" id="GO:0016020">
    <property type="term" value="C:membrane"/>
    <property type="evidence" value="ECO:0007669"/>
    <property type="project" value="UniProtKB-SubCell"/>
</dbReference>
<name>A0A9N9PXE2_9HELO</name>
<feature type="transmembrane region" description="Helical" evidence="3">
    <location>
        <begin position="245"/>
        <end position="270"/>
    </location>
</feature>
<comment type="subcellular location">
    <subcellularLocation>
        <location evidence="1">Membrane</location>
        <topology evidence="1">Multi-pass membrane protein</topology>
    </subcellularLocation>
</comment>
<evidence type="ECO:0000259" key="4">
    <source>
        <dbReference type="PROSITE" id="PS50850"/>
    </source>
</evidence>
<dbReference type="AlphaFoldDB" id="A0A9N9PXE2"/>
<dbReference type="Proteomes" id="UP000701801">
    <property type="component" value="Unassembled WGS sequence"/>
</dbReference>
<organism evidence="5 6">
    <name type="scientific">Hymenoscyphus albidus</name>
    <dbReference type="NCBI Taxonomy" id="595503"/>
    <lineage>
        <taxon>Eukaryota</taxon>
        <taxon>Fungi</taxon>
        <taxon>Dikarya</taxon>
        <taxon>Ascomycota</taxon>
        <taxon>Pezizomycotina</taxon>
        <taxon>Leotiomycetes</taxon>
        <taxon>Helotiales</taxon>
        <taxon>Helotiaceae</taxon>
        <taxon>Hymenoscyphus</taxon>
    </lineage>
</organism>
<dbReference type="InterPro" id="IPR020846">
    <property type="entry name" value="MFS_dom"/>
</dbReference>
<dbReference type="GO" id="GO:0022857">
    <property type="term" value="F:transmembrane transporter activity"/>
    <property type="evidence" value="ECO:0007669"/>
    <property type="project" value="InterPro"/>
</dbReference>
<accession>A0A9N9PXE2</accession>